<dbReference type="InterPro" id="IPR027417">
    <property type="entry name" value="P-loop_NTPase"/>
</dbReference>
<gene>
    <name evidence="7" type="ORF">ACFPU1_16555</name>
</gene>
<feature type="coiled-coil region" evidence="4">
    <location>
        <begin position="708"/>
        <end position="763"/>
    </location>
</feature>
<evidence type="ECO:0000313" key="8">
    <source>
        <dbReference type="Proteomes" id="UP001596142"/>
    </source>
</evidence>
<protein>
    <recommendedName>
        <fullName evidence="3">Nuclease SbcCD subunit C</fullName>
    </recommendedName>
</protein>
<comment type="similarity">
    <text evidence="1">Belongs to the SMC family. SbcC subfamily.</text>
</comment>
<comment type="caution">
    <text evidence="7">The sequence shown here is derived from an EMBL/GenBank/DDBJ whole genome shotgun (WGS) entry which is preliminary data.</text>
</comment>
<feature type="domain" description="Rad50/SbcC-type AAA" evidence="6">
    <location>
        <begin position="5"/>
        <end position="211"/>
    </location>
</feature>
<evidence type="ECO:0000256" key="1">
    <source>
        <dbReference type="ARBA" id="ARBA00006930"/>
    </source>
</evidence>
<feature type="compositionally biased region" description="Basic and acidic residues" evidence="5">
    <location>
        <begin position="539"/>
        <end position="550"/>
    </location>
</feature>
<evidence type="ECO:0000256" key="2">
    <source>
        <dbReference type="ARBA" id="ARBA00011322"/>
    </source>
</evidence>
<dbReference type="InterPro" id="IPR038729">
    <property type="entry name" value="Rad50/SbcC_AAA"/>
</dbReference>
<feature type="coiled-coil region" evidence="4">
    <location>
        <begin position="896"/>
        <end position="968"/>
    </location>
</feature>
<evidence type="ECO:0000256" key="5">
    <source>
        <dbReference type="SAM" id="MobiDB-lite"/>
    </source>
</evidence>
<feature type="coiled-coil region" evidence="4">
    <location>
        <begin position="435"/>
        <end position="472"/>
    </location>
</feature>
<keyword evidence="8" id="KW-1185">Reference proteome</keyword>
<evidence type="ECO:0000256" key="4">
    <source>
        <dbReference type="SAM" id="Coils"/>
    </source>
</evidence>
<proteinExistence type="inferred from homology"/>
<dbReference type="Gene3D" id="3.40.50.300">
    <property type="entry name" value="P-loop containing nucleotide triphosphate hydrolases"/>
    <property type="match status" value="2"/>
</dbReference>
<evidence type="ECO:0000256" key="3">
    <source>
        <dbReference type="ARBA" id="ARBA00013368"/>
    </source>
</evidence>
<reference evidence="8" key="1">
    <citation type="journal article" date="2019" name="Int. J. Syst. Evol. Microbiol.">
        <title>The Global Catalogue of Microorganisms (GCM) 10K type strain sequencing project: providing services to taxonomists for standard genome sequencing and annotation.</title>
        <authorList>
            <consortium name="The Broad Institute Genomics Platform"/>
            <consortium name="The Broad Institute Genome Sequencing Center for Infectious Disease"/>
            <person name="Wu L."/>
            <person name="Ma J."/>
        </authorList>
    </citation>
    <scope>NUCLEOTIDE SEQUENCE [LARGE SCALE GENOMIC DNA]</scope>
    <source>
        <strain evidence="8">CECT 7184</strain>
    </source>
</reference>
<evidence type="ECO:0000313" key="7">
    <source>
        <dbReference type="EMBL" id="MFC5714363.1"/>
    </source>
</evidence>
<feature type="region of interest" description="Disordered" evidence="5">
    <location>
        <begin position="595"/>
        <end position="620"/>
    </location>
</feature>
<dbReference type="EMBL" id="JBHSOZ010000010">
    <property type="protein sequence ID" value="MFC5714363.1"/>
    <property type="molecule type" value="Genomic_DNA"/>
</dbReference>
<dbReference type="RefSeq" id="WP_385943014.1">
    <property type="nucleotide sequence ID" value="NZ_JBHSOZ010000010.1"/>
</dbReference>
<feature type="coiled-coil region" evidence="4">
    <location>
        <begin position="647"/>
        <end position="681"/>
    </location>
</feature>
<feature type="region of interest" description="Disordered" evidence="5">
    <location>
        <begin position="531"/>
        <end position="552"/>
    </location>
</feature>
<evidence type="ECO:0000259" key="6">
    <source>
        <dbReference type="Pfam" id="PF13476"/>
    </source>
</evidence>
<keyword evidence="4" id="KW-0175">Coiled coil</keyword>
<dbReference type="Proteomes" id="UP001596142">
    <property type="component" value="Unassembled WGS sequence"/>
</dbReference>
<dbReference type="Pfam" id="PF13476">
    <property type="entry name" value="AAA_23"/>
    <property type="match status" value="1"/>
</dbReference>
<dbReference type="Pfam" id="PF13558">
    <property type="entry name" value="SbcC_Walker_B"/>
    <property type="match status" value="1"/>
</dbReference>
<feature type="coiled-coil region" evidence="4">
    <location>
        <begin position="205"/>
        <end position="266"/>
    </location>
</feature>
<dbReference type="SUPFAM" id="SSF52540">
    <property type="entry name" value="P-loop containing nucleoside triphosphate hydrolases"/>
    <property type="match status" value="1"/>
</dbReference>
<dbReference type="PANTHER" id="PTHR32114">
    <property type="entry name" value="ABC TRANSPORTER ABCH.3"/>
    <property type="match status" value="1"/>
</dbReference>
<name>A0ABW0YPE3_9BACI</name>
<dbReference type="PANTHER" id="PTHR32114:SF2">
    <property type="entry name" value="ABC TRANSPORTER ABCH.3"/>
    <property type="match status" value="1"/>
</dbReference>
<feature type="coiled-coil region" evidence="4">
    <location>
        <begin position="787"/>
        <end position="853"/>
    </location>
</feature>
<feature type="compositionally biased region" description="Acidic residues" evidence="5">
    <location>
        <begin position="603"/>
        <end position="612"/>
    </location>
</feature>
<sequence>MRPISLTVQGLHSFREKQTVDFQYLCEGGVFGIFGPTGSGKSSLLDAMTLALYGKVERAPNNTQGILNHAEDSLAVSLTFTLGLRTYKAERSLKRTGDSRLRTATCRLLDLTEEPVVLADKANEVGREIEDLLGLSIEDFTRAVVLPQGKFAEFLSLKGTDRRHMLQRLFNLEKYGDELNSKIKSKAIQVKNEIEKIEAVQQSLGDASEDAVKEAEEKVNRLSKDLQMNKNLLENLETRQLEEKEIMDLQTKKAKAEGEIGNLTAKKDNIQHLEKKCELSIQAEKLVPYAEEVQSWTESFKKWECEREKRIKEVKYASDREKEATEIYEKAKASLKEKQPRLQSKHVELSQAKETEMKLLKEQEAYERLQQESKYLFEKQSKAQLNYQKAKSDHKKYVDVQKSMKEELADLEPQQSAKKEIYQAYEASQKVLQIQSRASEEEEELKKRNKSLKELEERIEKQSANYKDAEDTGKERFTQIFRWYERTAQEERNIDSFRKALQKEKASQQEEMEARRAEALAHQLVSQLKEGEPCPVCGSREHPSPSKEAQHVSVDFKNIIEKLSSWEETAAQAKSEIGQRKWKLEQMSSQLTEGFSAEVAAATEEEESEESEGFPSLDDNRWEEKASYKLSSFKQEGFTIEHLESLVKDDMKRFTDITNEINQLEAEKKSEEKARNAAQEKVSELHGNADNEMQKWEELYPSLSFHSIKEEKKKVEGQEEQAVILRQRIEKSGPFIERKEEEIAQLENELTQCQLKEASLKEKLSGKTELIREMKGYISHLAGTKTIDVLLQEVKAALTELEEKEESSLNALNKAKSLLHQAENEKAAAEQACKDAEQRLAEASAKWEEHRKHTNFISKEEVRAAVLGQDKRTEYENYIQDFYEKEKQFLHLINEYTEQLDNRTVSEEQLEETEEKVSQTKILVDQLREQSGAAQEVFRDITEKHKRYKECQKEIEKLGETFSKYQKLEKVFKGKAFVEFIAEEQLEQVSKAASERLHVLTRGRYAIEVDSSGGFVIRDDSNGGVKRPVSTLSGGETFLTSLALALSLSASIQLRGEHPLEFFFLDEGFGTLDQELLETVISALEKLQADKLSVGVISHVPELKERLPRKLTVTPAESGGKGSTVSLESM</sequence>
<organism evidence="7 8">
    <name type="scientific">Thalassorhabdus alkalitolerans</name>
    <dbReference type="NCBI Taxonomy" id="2282697"/>
    <lineage>
        <taxon>Bacteria</taxon>
        <taxon>Bacillati</taxon>
        <taxon>Bacillota</taxon>
        <taxon>Bacilli</taxon>
        <taxon>Bacillales</taxon>
        <taxon>Bacillaceae</taxon>
        <taxon>Thalassorhabdus</taxon>
    </lineage>
</organism>
<comment type="subunit">
    <text evidence="2">Heterodimer of SbcC and SbcD.</text>
</comment>
<accession>A0ABW0YPE3</accession>